<comment type="caution">
    <text evidence="1">The sequence shown here is derived from an EMBL/GenBank/DDBJ whole genome shotgun (WGS) entry which is preliminary data.</text>
</comment>
<evidence type="ECO:0000313" key="1">
    <source>
        <dbReference type="EMBL" id="CAG8828156.1"/>
    </source>
</evidence>
<dbReference type="EMBL" id="CAJVQC010095036">
    <property type="protein sequence ID" value="CAG8828156.1"/>
    <property type="molecule type" value="Genomic_DNA"/>
</dbReference>
<feature type="non-terminal residue" evidence="1">
    <location>
        <position position="87"/>
    </location>
</feature>
<gene>
    <name evidence="1" type="ORF">RPERSI_LOCUS27170</name>
</gene>
<accession>A0ACA9S5G9</accession>
<protein>
    <submittedName>
        <fullName evidence="1">6302_t:CDS:1</fullName>
    </submittedName>
</protein>
<proteinExistence type="predicted"/>
<reference evidence="1" key="1">
    <citation type="submission" date="2021-06" db="EMBL/GenBank/DDBJ databases">
        <authorList>
            <person name="Kallberg Y."/>
            <person name="Tangrot J."/>
            <person name="Rosling A."/>
        </authorList>
    </citation>
    <scope>NUCLEOTIDE SEQUENCE</scope>
    <source>
        <strain evidence="1">MA461A</strain>
    </source>
</reference>
<name>A0ACA9S5G9_9GLOM</name>
<dbReference type="Proteomes" id="UP000789920">
    <property type="component" value="Unassembled WGS sequence"/>
</dbReference>
<organism evidence="1 2">
    <name type="scientific">Racocetra persica</name>
    <dbReference type="NCBI Taxonomy" id="160502"/>
    <lineage>
        <taxon>Eukaryota</taxon>
        <taxon>Fungi</taxon>
        <taxon>Fungi incertae sedis</taxon>
        <taxon>Mucoromycota</taxon>
        <taxon>Glomeromycotina</taxon>
        <taxon>Glomeromycetes</taxon>
        <taxon>Diversisporales</taxon>
        <taxon>Gigasporaceae</taxon>
        <taxon>Racocetra</taxon>
    </lineage>
</organism>
<keyword evidence="2" id="KW-1185">Reference proteome</keyword>
<evidence type="ECO:0000313" key="2">
    <source>
        <dbReference type="Proteomes" id="UP000789920"/>
    </source>
</evidence>
<sequence length="87" mass="10223">MVNVQLWQNPGFPDVSILQDITTEILINFRKCKELRARLQMPNNDINELSRMLNDLTEQRAVKSLRMSRYAADIVEYIHMLTEENVS</sequence>